<comment type="caution">
    <text evidence="2">The sequence shown here is derived from an EMBL/GenBank/DDBJ whole genome shotgun (WGS) entry which is preliminary data.</text>
</comment>
<evidence type="ECO:0000313" key="3">
    <source>
        <dbReference type="Proteomes" id="UP001165283"/>
    </source>
</evidence>
<proteinExistence type="predicted"/>
<sequence>MAVLAARRRHCRHSPSAVAVIGLVVILLGYLALIVWVCWWAGAEERAEYRRALRERGRY</sequence>
<dbReference type="EMBL" id="JAGSOV010000041">
    <property type="protein sequence ID" value="MCO1657356.1"/>
    <property type="molecule type" value="Genomic_DNA"/>
</dbReference>
<dbReference type="Proteomes" id="UP001165283">
    <property type="component" value="Unassembled WGS sequence"/>
</dbReference>
<dbReference type="RefSeq" id="WP_252440976.1">
    <property type="nucleotide sequence ID" value="NZ_JAGSOV010000041.1"/>
</dbReference>
<keyword evidence="1" id="KW-1133">Transmembrane helix</keyword>
<name>A0ABT1A2X1_9PSEU</name>
<protein>
    <submittedName>
        <fullName evidence="2">Uncharacterized protein</fullName>
    </submittedName>
</protein>
<keyword evidence="1" id="KW-0812">Transmembrane</keyword>
<gene>
    <name evidence="2" type="ORF">KDL28_20060</name>
</gene>
<evidence type="ECO:0000256" key="1">
    <source>
        <dbReference type="SAM" id="Phobius"/>
    </source>
</evidence>
<keyword evidence="3" id="KW-1185">Reference proteome</keyword>
<feature type="transmembrane region" description="Helical" evidence="1">
    <location>
        <begin position="17"/>
        <end position="42"/>
    </location>
</feature>
<evidence type="ECO:0000313" key="2">
    <source>
        <dbReference type="EMBL" id="MCO1657356.1"/>
    </source>
</evidence>
<reference evidence="2" key="1">
    <citation type="submission" date="2021-04" db="EMBL/GenBank/DDBJ databases">
        <title>Pseudonocardia sp. nov., isolated from sandy soil of mangrove forest.</title>
        <authorList>
            <person name="Zan Z."/>
            <person name="Huang R."/>
            <person name="Liu W."/>
        </authorList>
    </citation>
    <scope>NUCLEOTIDE SEQUENCE</scope>
    <source>
        <strain evidence="2">S2-4</strain>
    </source>
</reference>
<accession>A0ABT1A2X1</accession>
<keyword evidence="1" id="KW-0472">Membrane</keyword>
<organism evidence="2 3">
    <name type="scientific">Pseudonocardia humida</name>
    <dbReference type="NCBI Taxonomy" id="2800819"/>
    <lineage>
        <taxon>Bacteria</taxon>
        <taxon>Bacillati</taxon>
        <taxon>Actinomycetota</taxon>
        <taxon>Actinomycetes</taxon>
        <taxon>Pseudonocardiales</taxon>
        <taxon>Pseudonocardiaceae</taxon>
        <taxon>Pseudonocardia</taxon>
    </lineage>
</organism>